<protein>
    <recommendedName>
        <fullName evidence="2">Sugar transporter</fullName>
    </recommendedName>
</protein>
<keyword evidence="1" id="KW-0614">Plasmid</keyword>
<dbReference type="eggNOG" id="ENOG5031BEZ">
    <property type="taxonomic scope" value="Bacteria"/>
</dbReference>
<dbReference type="EMBL" id="CP000827">
    <property type="protein sequence ID" value="ABV44008.1"/>
    <property type="molecule type" value="Genomic_DNA"/>
</dbReference>
<sequence>MDDFKSQLANDNSAVFINVLEFAEEYKINGVDMFAVLDTDIIHERNKRSYAEFAEGVNQGECLLYVERKNFDRVPVKDEIISINKRKYMVNAVSDNYGVLELTLTLNQSRGSPL</sequence>
<gene>
    <name evidence="1" type="ordered locus">Spro_4916</name>
</gene>
<organism evidence="1">
    <name type="scientific">Serratia proteamaculans (strain 568)</name>
    <dbReference type="NCBI Taxonomy" id="399741"/>
    <lineage>
        <taxon>Bacteria</taxon>
        <taxon>Pseudomonadati</taxon>
        <taxon>Pseudomonadota</taxon>
        <taxon>Gammaproteobacteria</taxon>
        <taxon>Enterobacterales</taxon>
        <taxon>Yersiniaceae</taxon>
        <taxon>Serratia</taxon>
    </lineage>
</organism>
<dbReference type="AlphaFoldDB" id="A8GLL8"/>
<evidence type="ECO:0000313" key="1">
    <source>
        <dbReference type="EMBL" id="ABV44008.1"/>
    </source>
</evidence>
<dbReference type="OrthoDB" id="9802430at2"/>
<evidence type="ECO:0008006" key="2">
    <source>
        <dbReference type="Google" id="ProtNLM"/>
    </source>
</evidence>
<dbReference type="KEGG" id="spe:Spro_4916"/>
<name>A8GLL8_SERP5</name>
<reference evidence="1" key="1">
    <citation type="submission" date="2007-09" db="EMBL/GenBank/DDBJ databases">
        <title>Complete sequence of plasmid of Serratia proteamaculans 568.</title>
        <authorList>
            <consortium name="US DOE Joint Genome Institute"/>
            <person name="Copeland A."/>
            <person name="Lucas S."/>
            <person name="Lapidus A."/>
            <person name="Barry K."/>
            <person name="Glavina del Rio T."/>
            <person name="Dalin E."/>
            <person name="Tice H."/>
            <person name="Pitluck S."/>
            <person name="Chain P."/>
            <person name="Malfatti S."/>
            <person name="Shin M."/>
            <person name="Vergez L."/>
            <person name="Schmutz J."/>
            <person name="Larimer F."/>
            <person name="Land M."/>
            <person name="Hauser L."/>
            <person name="Kyrpides N."/>
            <person name="Kim E."/>
            <person name="Taghavi S."/>
            <person name="Newman L."/>
            <person name="Vangronsveld J."/>
            <person name="van der Lelie D."/>
            <person name="Richardson P."/>
        </authorList>
    </citation>
    <scope>NUCLEOTIDE SEQUENCE [LARGE SCALE GENOMIC DNA]</scope>
    <source>
        <strain evidence="1">568</strain>
        <plasmid evidence="1">pSPRO01</plasmid>
    </source>
</reference>
<geneLocation type="plasmid" evidence="1">
    <name>pSPRO01</name>
</geneLocation>
<dbReference type="HOGENOM" id="CLU_164696_1_0_6"/>
<proteinExistence type="predicted"/>
<accession>A8GLL8</accession>